<evidence type="ECO:0000313" key="8">
    <source>
        <dbReference type="EMBL" id="KWX02334.1"/>
    </source>
</evidence>
<dbReference type="Pfam" id="PF06271">
    <property type="entry name" value="RDD"/>
    <property type="match status" value="1"/>
</dbReference>
<keyword evidence="2 6" id="KW-0812">Transmembrane</keyword>
<dbReference type="PANTHER" id="PTHR38480:SF1">
    <property type="entry name" value="SLR0254 PROTEIN"/>
    <property type="match status" value="1"/>
</dbReference>
<evidence type="ECO:0000313" key="9">
    <source>
        <dbReference type="Proteomes" id="UP000070188"/>
    </source>
</evidence>
<reference evidence="9" key="1">
    <citation type="submission" date="2015-04" db="EMBL/GenBank/DDBJ databases">
        <title>Physiological reanalysis, assessment of diazotrophy, and genome sequences of multiple isolates of Streptomyces thermoautotrophicus.</title>
        <authorList>
            <person name="MacKellar D.C."/>
            <person name="Lieber L."/>
            <person name="Norman J."/>
            <person name="Bolger A."/>
            <person name="Tobin C."/>
            <person name="Murray J.W."/>
            <person name="Chang R."/>
            <person name="Ford T."/>
            <person name="Nguyen P.Q."/>
            <person name="Woodward J."/>
            <person name="Permingeat H."/>
            <person name="Joshi N.S."/>
            <person name="Silver P.A."/>
            <person name="Usadel B."/>
            <person name="Rutherford A.W."/>
            <person name="Friesen M."/>
            <person name="Prell J."/>
        </authorList>
    </citation>
    <scope>NUCLEOTIDE SEQUENCE [LARGE SCALE GENOMIC DNA]</scope>
    <source>
        <strain evidence="9">H1</strain>
    </source>
</reference>
<accession>A0A132MWY5</accession>
<organism evidence="8 9">
    <name type="scientific">Carbonactinospora thermoautotrophica</name>
    <dbReference type="NCBI Taxonomy" id="1469144"/>
    <lineage>
        <taxon>Bacteria</taxon>
        <taxon>Bacillati</taxon>
        <taxon>Actinomycetota</taxon>
        <taxon>Actinomycetes</taxon>
        <taxon>Kitasatosporales</taxon>
        <taxon>Carbonactinosporaceae</taxon>
        <taxon>Carbonactinospora</taxon>
    </lineage>
</organism>
<dbReference type="Proteomes" id="UP000070188">
    <property type="component" value="Unassembled WGS sequence"/>
</dbReference>
<dbReference type="GO" id="GO:0016020">
    <property type="term" value="C:membrane"/>
    <property type="evidence" value="ECO:0007669"/>
    <property type="project" value="UniProtKB-SubCell"/>
</dbReference>
<gene>
    <name evidence="8" type="ORF">LI90_3377</name>
</gene>
<proteinExistence type="predicted"/>
<feature type="domain" description="RDD" evidence="7">
    <location>
        <begin position="17"/>
        <end position="145"/>
    </location>
</feature>
<comment type="caution">
    <text evidence="8">The sequence shown here is derived from an EMBL/GenBank/DDBJ whole genome shotgun (WGS) entry which is preliminary data.</text>
</comment>
<name>A0A132MWY5_9ACTN</name>
<feature type="region of interest" description="Disordered" evidence="5">
    <location>
        <begin position="249"/>
        <end position="315"/>
    </location>
</feature>
<evidence type="ECO:0000256" key="3">
    <source>
        <dbReference type="ARBA" id="ARBA00022989"/>
    </source>
</evidence>
<feature type="transmembrane region" description="Helical" evidence="6">
    <location>
        <begin position="23"/>
        <end position="48"/>
    </location>
</feature>
<protein>
    <submittedName>
        <fullName evidence="8">RDD domain containing protein</fullName>
    </submittedName>
</protein>
<evidence type="ECO:0000256" key="1">
    <source>
        <dbReference type="ARBA" id="ARBA00004141"/>
    </source>
</evidence>
<evidence type="ECO:0000256" key="2">
    <source>
        <dbReference type="ARBA" id="ARBA00022692"/>
    </source>
</evidence>
<evidence type="ECO:0000259" key="7">
    <source>
        <dbReference type="Pfam" id="PF06271"/>
    </source>
</evidence>
<evidence type="ECO:0000256" key="4">
    <source>
        <dbReference type="ARBA" id="ARBA00023136"/>
    </source>
</evidence>
<dbReference type="EMBL" id="LAXD01000001">
    <property type="protein sequence ID" value="KWX02334.1"/>
    <property type="molecule type" value="Genomic_DNA"/>
</dbReference>
<feature type="compositionally biased region" description="Polar residues" evidence="5">
    <location>
        <begin position="305"/>
        <end position="315"/>
    </location>
</feature>
<dbReference type="PANTHER" id="PTHR38480">
    <property type="entry name" value="SLR0254 PROTEIN"/>
    <property type="match status" value="1"/>
</dbReference>
<dbReference type="AlphaFoldDB" id="A0A132MWY5"/>
<comment type="subcellular location">
    <subcellularLocation>
        <location evidence="1">Membrane</location>
        <topology evidence="1">Multi-pass membrane protein</topology>
    </subcellularLocation>
</comment>
<feature type="transmembrane region" description="Helical" evidence="6">
    <location>
        <begin position="54"/>
        <end position="74"/>
    </location>
</feature>
<dbReference type="RefSeq" id="WP_197651815.1">
    <property type="nucleotide sequence ID" value="NZ_LAXD01000001.1"/>
</dbReference>
<dbReference type="STRING" id="1469144.LI90_3377"/>
<evidence type="ECO:0000256" key="6">
    <source>
        <dbReference type="SAM" id="Phobius"/>
    </source>
</evidence>
<dbReference type="InterPro" id="IPR010432">
    <property type="entry name" value="RDD"/>
</dbReference>
<keyword evidence="4 6" id="KW-0472">Membrane</keyword>
<evidence type="ECO:0000256" key="5">
    <source>
        <dbReference type="SAM" id="MobiDB-lite"/>
    </source>
</evidence>
<keyword evidence="3 6" id="KW-1133">Transmembrane helix</keyword>
<feature type="transmembrane region" description="Helical" evidence="6">
    <location>
        <begin position="110"/>
        <end position="132"/>
    </location>
</feature>
<keyword evidence="9" id="KW-1185">Reference proteome</keyword>
<dbReference type="PATRIC" id="fig|1469144.10.peg.3628"/>
<feature type="compositionally biased region" description="Low complexity" evidence="5">
    <location>
        <begin position="260"/>
        <end position="272"/>
    </location>
</feature>
<sequence length="315" mass="33526">MADLVTGEAVVLELRLAKLPSRALAFAIDVIVQFGLLIGLSFLLQLASPALDEALATAFLLVAIVLTLIGYPLVMETATRGRSLGKLVFGLRVVRDDGGPIHFRHALMRALAGAFADFWLTGGAGAILSSLLSQRGKRLGDLWAGTVVIRERVPVQGGPVAQMPPQLAAWAAGLELSQLPDDLALAARQYLARRPLLAPDVSESMAQRLAEDVARYIGRGVPVGVPAWVYLAAVVAERRNREMAKLMSRRQVPPAEPVGQPAAAHAPAAQPAWRPSEDPFGPLPTDYAEPPATEPARAEPRADSTRNTTGFVPPA</sequence>